<protein>
    <submittedName>
        <fullName evidence="2">Uncharacterized protein</fullName>
    </submittedName>
</protein>
<sequence>MKNTNYGQRMDGNMTSGQRIQDNQKFLENVYLNPLPQYQSSNYVDPSDVMYDSPSLRGIDPSPETLSQTDQGDEEYNFSSPIGNNLRRSYPDPPNSNTPTDPYYIQNNLNSTDVPVLAQQASFEASIAISRAVAGESIAANNYNSNHATMMEDQSREIPSSIDREVHSTQIDDRYGYSESEGSYSEVPETRNFRNEGTTKRKRTPWTMRAESAYPRVWMTEQEMKLIDPEYEKNPRLAFRDMTNAKNGMKSFQINWDQVEVLNEHRRNAVHQENELMKRYAPGTYVPNFVPKIYCPKGRLRECRDEWLRKKEMGDVSDSWTNRKRRTADHKRYQPELKRESTQ</sequence>
<name>A0A384JIZ3_BOTFB</name>
<dbReference type="RefSeq" id="XP_024549061.1">
    <property type="nucleotide sequence ID" value="XM_024693275.1"/>
</dbReference>
<dbReference type="Proteomes" id="UP000001798">
    <property type="component" value="Chromosome 6"/>
</dbReference>
<dbReference type="AlphaFoldDB" id="A0A384JIZ3"/>
<accession>A0A384JIZ3</accession>
<evidence type="ECO:0000313" key="3">
    <source>
        <dbReference type="Proteomes" id="UP000001798"/>
    </source>
</evidence>
<keyword evidence="3" id="KW-1185">Reference proteome</keyword>
<reference evidence="2 3" key="3">
    <citation type="journal article" date="2017" name="Mol. Plant Pathol.">
        <title>A gapless genome sequence of the fungus Botrytis cinerea.</title>
        <authorList>
            <person name="Van Kan J.A."/>
            <person name="Stassen J.H."/>
            <person name="Mosbach A."/>
            <person name="Van Der Lee T.A."/>
            <person name="Faino L."/>
            <person name="Farmer A.D."/>
            <person name="Papasotiriou D.G."/>
            <person name="Zhou S."/>
            <person name="Seidl M.F."/>
            <person name="Cottam E."/>
            <person name="Edel D."/>
            <person name="Hahn M."/>
            <person name="Schwartz D.C."/>
            <person name="Dietrich R.A."/>
            <person name="Widdison S."/>
            <person name="Scalliet G."/>
        </authorList>
    </citation>
    <scope>NUCLEOTIDE SEQUENCE [LARGE SCALE GENOMIC DNA]</scope>
    <source>
        <strain evidence="2 3">B05.10</strain>
    </source>
</reference>
<dbReference type="EMBL" id="CP009810">
    <property type="protein sequence ID" value="ATZ50520.1"/>
    <property type="molecule type" value="Genomic_DNA"/>
</dbReference>
<dbReference type="OrthoDB" id="3530632at2759"/>
<reference evidence="2 3" key="1">
    <citation type="journal article" date="2011" name="PLoS Genet.">
        <title>Genomic analysis of the necrotrophic fungal pathogens Sclerotinia sclerotiorum and Botrytis cinerea.</title>
        <authorList>
            <person name="Amselem J."/>
            <person name="Cuomo C.A."/>
            <person name="van Kan J.A."/>
            <person name="Viaud M."/>
            <person name="Benito E.P."/>
            <person name="Couloux A."/>
            <person name="Coutinho P.M."/>
            <person name="de Vries R.P."/>
            <person name="Dyer P.S."/>
            <person name="Fillinger S."/>
            <person name="Fournier E."/>
            <person name="Gout L."/>
            <person name="Hahn M."/>
            <person name="Kohn L."/>
            <person name="Lapalu N."/>
            <person name="Plummer K.M."/>
            <person name="Pradier J.M."/>
            <person name="Quevillon E."/>
            <person name="Sharon A."/>
            <person name="Simon A."/>
            <person name="ten Have A."/>
            <person name="Tudzynski B."/>
            <person name="Tudzynski P."/>
            <person name="Wincker P."/>
            <person name="Andrew M."/>
            <person name="Anthouard V."/>
            <person name="Beever R.E."/>
            <person name="Beffa R."/>
            <person name="Benoit I."/>
            <person name="Bouzid O."/>
            <person name="Brault B."/>
            <person name="Chen Z."/>
            <person name="Choquer M."/>
            <person name="Collemare J."/>
            <person name="Cotton P."/>
            <person name="Danchin E.G."/>
            <person name="Da Silva C."/>
            <person name="Gautier A."/>
            <person name="Giraud C."/>
            <person name="Giraud T."/>
            <person name="Gonzalez C."/>
            <person name="Grossetete S."/>
            <person name="Guldener U."/>
            <person name="Henrissat B."/>
            <person name="Howlett B.J."/>
            <person name="Kodira C."/>
            <person name="Kretschmer M."/>
            <person name="Lappartient A."/>
            <person name="Leroch M."/>
            <person name="Levis C."/>
            <person name="Mauceli E."/>
            <person name="Neuveglise C."/>
            <person name="Oeser B."/>
            <person name="Pearson M."/>
            <person name="Poulain J."/>
            <person name="Poussereau N."/>
            <person name="Quesneville H."/>
            <person name="Rascle C."/>
            <person name="Schumacher J."/>
            <person name="Segurens B."/>
            <person name="Sexton A."/>
            <person name="Silva E."/>
            <person name="Sirven C."/>
            <person name="Soanes D.M."/>
            <person name="Talbot N.J."/>
            <person name="Templeton M."/>
            <person name="Yandava C."/>
            <person name="Yarden O."/>
            <person name="Zeng Q."/>
            <person name="Rollins J.A."/>
            <person name="Lebrun M.H."/>
            <person name="Dickman M."/>
        </authorList>
    </citation>
    <scope>NUCLEOTIDE SEQUENCE [LARGE SCALE GENOMIC DNA]</scope>
    <source>
        <strain evidence="2 3">B05.10</strain>
    </source>
</reference>
<feature type="compositionally biased region" description="Polar residues" evidence="1">
    <location>
        <begin position="77"/>
        <end position="87"/>
    </location>
</feature>
<proteinExistence type="predicted"/>
<dbReference type="VEuPathDB" id="FungiDB:Bcin06g00220"/>
<organism evidence="2 3">
    <name type="scientific">Botryotinia fuckeliana (strain B05.10)</name>
    <name type="common">Noble rot fungus</name>
    <name type="synonym">Botrytis cinerea</name>
    <dbReference type="NCBI Taxonomy" id="332648"/>
    <lineage>
        <taxon>Eukaryota</taxon>
        <taxon>Fungi</taxon>
        <taxon>Dikarya</taxon>
        <taxon>Ascomycota</taxon>
        <taxon>Pezizomycotina</taxon>
        <taxon>Leotiomycetes</taxon>
        <taxon>Helotiales</taxon>
        <taxon>Sclerotiniaceae</taxon>
        <taxon>Botrytis</taxon>
    </lineage>
</organism>
<reference evidence="2 3" key="2">
    <citation type="journal article" date="2012" name="Eukaryot. Cell">
        <title>Genome update of Botrytis cinerea strains B05.10 and T4.</title>
        <authorList>
            <person name="Staats M."/>
            <person name="van Kan J.A."/>
        </authorList>
    </citation>
    <scope>NUCLEOTIDE SEQUENCE [LARGE SCALE GENOMIC DNA]</scope>
    <source>
        <strain evidence="2 3">B05.10</strain>
    </source>
</reference>
<evidence type="ECO:0000313" key="2">
    <source>
        <dbReference type="EMBL" id="ATZ50520.1"/>
    </source>
</evidence>
<dbReference type="KEGG" id="bfu:BCIN_06g00220"/>
<feature type="region of interest" description="Disordered" evidence="1">
    <location>
        <begin position="314"/>
        <end position="343"/>
    </location>
</feature>
<feature type="compositionally biased region" description="Basic and acidic residues" evidence="1">
    <location>
        <begin position="330"/>
        <end position="343"/>
    </location>
</feature>
<gene>
    <name evidence="2" type="ORF">BCIN_06g00220</name>
</gene>
<evidence type="ECO:0000256" key="1">
    <source>
        <dbReference type="SAM" id="MobiDB-lite"/>
    </source>
</evidence>
<dbReference type="GeneID" id="5440886"/>
<feature type="region of interest" description="Disordered" evidence="1">
    <location>
        <begin position="38"/>
        <end position="100"/>
    </location>
</feature>